<keyword evidence="3" id="KW-1185">Reference proteome</keyword>
<accession>A0A934QN97</accession>
<proteinExistence type="predicted"/>
<evidence type="ECO:0000313" key="3">
    <source>
        <dbReference type="Proteomes" id="UP000635245"/>
    </source>
</evidence>
<dbReference type="AlphaFoldDB" id="A0A934QN97"/>
<protein>
    <submittedName>
        <fullName evidence="2">Uncharacterized protein</fullName>
    </submittedName>
</protein>
<organism evidence="2 3">
    <name type="scientific">Prauserella cavernicola</name>
    <dbReference type="NCBI Taxonomy" id="2800127"/>
    <lineage>
        <taxon>Bacteria</taxon>
        <taxon>Bacillati</taxon>
        <taxon>Actinomycetota</taxon>
        <taxon>Actinomycetes</taxon>
        <taxon>Pseudonocardiales</taxon>
        <taxon>Pseudonocardiaceae</taxon>
        <taxon>Prauserella</taxon>
    </lineage>
</organism>
<reference evidence="2" key="1">
    <citation type="submission" date="2020-12" db="EMBL/GenBank/DDBJ databases">
        <title>Prauserella sp. ASG 168, a novel actinomycete isolated from cave rock.</title>
        <authorList>
            <person name="Suriyachadkun C."/>
        </authorList>
    </citation>
    <scope>NUCLEOTIDE SEQUENCE</scope>
    <source>
        <strain evidence="2">ASG 168</strain>
    </source>
</reference>
<feature type="region of interest" description="Disordered" evidence="1">
    <location>
        <begin position="1"/>
        <end position="21"/>
    </location>
</feature>
<gene>
    <name evidence="2" type="ORF">JHE00_05395</name>
</gene>
<comment type="caution">
    <text evidence="2">The sequence shown here is derived from an EMBL/GenBank/DDBJ whole genome shotgun (WGS) entry which is preliminary data.</text>
</comment>
<dbReference type="RefSeq" id="WP_200315306.1">
    <property type="nucleotide sequence ID" value="NZ_JAENJH010000001.1"/>
</dbReference>
<sequence>MTSTVSELPPAPGRPGPARDALAALRGLPGDQRDLLTAALQGRSVEDIHADTGLAREVIHRMLLDALRAAGGHREPPQALSG</sequence>
<evidence type="ECO:0000256" key="1">
    <source>
        <dbReference type="SAM" id="MobiDB-lite"/>
    </source>
</evidence>
<dbReference type="Proteomes" id="UP000635245">
    <property type="component" value="Unassembled WGS sequence"/>
</dbReference>
<dbReference type="EMBL" id="JAENJH010000001">
    <property type="protein sequence ID" value="MBK1783756.1"/>
    <property type="molecule type" value="Genomic_DNA"/>
</dbReference>
<name>A0A934QN97_9PSEU</name>
<evidence type="ECO:0000313" key="2">
    <source>
        <dbReference type="EMBL" id="MBK1783756.1"/>
    </source>
</evidence>